<evidence type="ECO:0000256" key="10">
    <source>
        <dbReference type="ARBA" id="ARBA00023002"/>
    </source>
</evidence>
<evidence type="ECO:0000256" key="12">
    <source>
        <dbReference type="PIRNR" id="PIRNR006769"/>
    </source>
</evidence>
<keyword evidence="11" id="KW-0511">Multifunctional enzyme</keyword>
<dbReference type="InterPro" id="IPR024072">
    <property type="entry name" value="DHFR-like_dom_sf"/>
</dbReference>
<comment type="pathway">
    <text evidence="2 12">Cofactor biosynthesis; riboflavin biosynthesis; 5-amino-6-(D-ribitylamino)uracil from GTP: step 2/4.</text>
</comment>
<dbReference type="Gene3D" id="3.40.430.10">
    <property type="entry name" value="Dihydrofolate Reductase, subunit A"/>
    <property type="match status" value="1"/>
</dbReference>
<keyword evidence="10 12" id="KW-0560">Oxidoreductase</keyword>
<dbReference type="CDD" id="cd01284">
    <property type="entry name" value="Riboflavin_deaminase-reductase"/>
    <property type="match status" value="1"/>
</dbReference>
<comment type="similarity">
    <text evidence="5 12">In the C-terminal section; belongs to the HTP reductase family.</text>
</comment>
<dbReference type="Pfam" id="PF01872">
    <property type="entry name" value="RibD_C"/>
    <property type="match status" value="1"/>
</dbReference>
<comment type="catalytic activity">
    <reaction evidence="12">
        <text>5-amino-6-(5-phospho-D-ribitylamino)uracil + NADP(+) = 5-amino-6-(5-phospho-D-ribosylamino)uracil + NADPH + H(+)</text>
        <dbReference type="Rhea" id="RHEA:17845"/>
        <dbReference type="ChEBI" id="CHEBI:15378"/>
        <dbReference type="ChEBI" id="CHEBI:57783"/>
        <dbReference type="ChEBI" id="CHEBI:58349"/>
        <dbReference type="ChEBI" id="CHEBI:58421"/>
        <dbReference type="ChEBI" id="CHEBI:58453"/>
        <dbReference type="EC" id="1.1.1.193"/>
    </reaction>
</comment>
<dbReference type="NCBIfam" id="TIGR00326">
    <property type="entry name" value="eubact_ribD"/>
    <property type="match status" value="1"/>
</dbReference>
<dbReference type="InterPro" id="IPR004794">
    <property type="entry name" value="Eubact_RibD"/>
</dbReference>
<dbReference type="PROSITE" id="PS00903">
    <property type="entry name" value="CYT_DCMP_DEAMINASES_1"/>
    <property type="match status" value="1"/>
</dbReference>
<comment type="pathway">
    <text evidence="3 12">Cofactor biosynthesis; riboflavin biosynthesis; 5-amino-6-(D-ribitylamino)uracil from GTP: step 3/4.</text>
</comment>
<reference evidence="14 15" key="1">
    <citation type="submission" date="2023-08" db="EMBL/GenBank/DDBJ databases">
        <authorList>
            <person name="Roldan D.M."/>
            <person name="Menes R.J."/>
        </authorList>
    </citation>
    <scope>NUCLEOTIDE SEQUENCE [LARGE SCALE GENOMIC DNA]</scope>
    <source>
        <strain evidence="14 15">CCM 2812</strain>
    </source>
</reference>
<evidence type="ECO:0000259" key="13">
    <source>
        <dbReference type="PROSITE" id="PS51747"/>
    </source>
</evidence>
<keyword evidence="6 12" id="KW-0686">Riboflavin biosynthesis</keyword>
<keyword evidence="8 12" id="KW-0862">Zinc</keyword>
<dbReference type="InterPro" id="IPR011549">
    <property type="entry name" value="RibD_C"/>
</dbReference>
<evidence type="ECO:0000256" key="3">
    <source>
        <dbReference type="ARBA" id="ARBA00004910"/>
    </source>
</evidence>
<organism evidence="14 15">
    <name type="scientific">Leptothrix discophora</name>
    <dbReference type="NCBI Taxonomy" id="89"/>
    <lineage>
        <taxon>Bacteria</taxon>
        <taxon>Pseudomonadati</taxon>
        <taxon>Pseudomonadota</taxon>
        <taxon>Betaproteobacteria</taxon>
        <taxon>Burkholderiales</taxon>
        <taxon>Sphaerotilaceae</taxon>
        <taxon>Leptothrix</taxon>
    </lineage>
</organism>
<dbReference type="PANTHER" id="PTHR38011:SF7">
    <property type="entry name" value="2,5-DIAMINO-6-RIBOSYLAMINO-4(3H)-PYRIMIDINONE 5'-PHOSPHATE REDUCTASE"/>
    <property type="match status" value="1"/>
</dbReference>
<protein>
    <recommendedName>
        <fullName evidence="12">Riboflavin biosynthesis protein RibD</fullName>
    </recommendedName>
    <domain>
        <recommendedName>
            <fullName evidence="12">Diaminohydroxyphosphoribosylaminopyrimidine deaminase</fullName>
            <shortName evidence="12">DRAP deaminase</shortName>
            <ecNumber evidence="12">3.5.4.26</ecNumber>
        </recommendedName>
        <alternativeName>
            <fullName evidence="12">Riboflavin-specific deaminase</fullName>
        </alternativeName>
    </domain>
    <domain>
        <recommendedName>
            <fullName evidence="12">5-amino-6-(5-phosphoribosylamino)uracil reductase</fullName>
            <ecNumber evidence="12">1.1.1.193</ecNumber>
        </recommendedName>
        <alternativeName>
            <fullName evidence="12">HTP reductase</fullName>
        </alternativeName>
    </domain>
</protein>
<keyword evidence="9 12" id="KW-0521">NADP</keyword>
<evidence type="ECO:0000313" key="14">
    <source>
        <dbReference type="EMBL" id="MDP4300070.1"/>
    </source>
</evidence>
<dbReference type="Pfam" id="PF00383">
    <property type="entry name" value="dCMP_cyt_deam_1"/>
    <property type="match status" value="1"/>
</dbReference>
<dbReference type="EMBL" id="JAUZEE010000002">
    <property type="protein sequence ID" value="MDP4300070.1"/>
    <property type="molecule type" value="Genomic_DNA"/>
</dbReference>
<accession>A0ABT9G0R0</accession>
<dbReference type="EC" id="3.5.4.26" evidence="12"/>
<evidence type="ECO:0000256" key="5">
    <source>
        <dbReference type="ARBA" id="ARBA00007417"/>
    </source>
</evidence>
<evidence type="ECO:0000256" key="7">
    <source>
        <dbReference type="ARBA" id="ARBA00022723"/>
    </source>
</evidence>
<dbReference type="InterPro" id="IPR050765">
    <property type="entry name" value="Riboflavin_Biosynth_HTPR"/>
</dbReference>
<dbReference type="SUPFAM" id="SSF53597">
    <property type="entry name" value="Dihydrofolate reductase-like"/>
    <property type="match status" value="1"/>
</dbReference>
<comment type="cofactor">
    <cofactor evidence="12">
        <name>Zn(2+)</name>
        <dbReference type="ChEBI" id="CHEBI:29105"/>
    </cofactor>
    <text evidence="12">Binds 1 zinc ion.</text>
</comment>
<proteinExistence type="inferred from homology"/>
<dbReference type="InterPro" id="IPR016193">
    <property type="entry name" value="Cytidine_deaminase-like"/>
</dbReference>
<evidence type="ECO:0000256" key="8">
    <source>
        <dbReference type="ARBA" id="ARBA00022833"/>
    </source>
</evidence>
<keyword evidence="15" id="KW-1185">Reference proteome</keyword>
<evidence type="ECO:0000256" key="1">
    <source>
        <dbReference type="ARBA" id="ARBA00002151"/>
    </source>
</evidence>
<dbReference type="EC" id="1.1.1.193" evidence="12"/>
<dbReference type="GO" id="GO:0008703">
    <property type="term" value="F:5-amino-6-(5-phosphoribosylamino)uracil reductase activity"/>
    <property type="evidence" value="ECO:0007669"/>
    <property type="project" value="UniProtKB-EC"/>
</dbReference>
<feature type="domain" description="CMP/dCMP-type deaminase" evidence="13">
    <location>
        <begin position="1"/>
        <end position="121"/>
    </location>
</feature>
<dbReference type="PANTHER" id="PTHR38011">
    <property type="entry name" value="DIHYDROFOLATE REDUCTASE FAMILY PROTEIN (AFU_ORTHOLOGUE AFUA_8G06820)"/>
    <property type="match status" value="1"/>
</dbReference>
<dbReference type="NCBIfam" id="TIGR00227">
    <property type="entry name" value="ribD_Cterm"/>
    <property type="match status" value="1"/>
</dbReference>
<keyword evidence="7 12" id="KW-0479">Metal-binding</keyword>
<evidence type="ECO:0000256" key="2">
    <source>
        <dbReference type="ARBA" id="ARBA00004882"/>
    </source>
</evidence>
<evidence type="ECO:0000313" key="15">
    <source>
        <dbReference type="Proteomes" id="UP001235760"/>
    </source>
</evidence>
<evidence type="ECO:0000256" key="9">
    <source>
        <dbReference type="ARBA" id="ARBA00022857"/>
    </source>
</evidence>
<dbReference type="Proteomes" id="UP001235760">
    <property type="component" value="Unassembled WGS sequence"/>
</dbReference>
<evidence type="ECO:0000256" key="6">
    <source>
        <dbReference type="ARBA" id="ARBA00022619"/>
    </source>
</evidence>
<comment type="caution">
    <text evidence="14">The sequence shown here is derived from an EMBL/GenBank/DDBJ whole genome shotgun (WGS) entry which is preliminary data.</text>
</comment>
<dbReference type="PIRSF" id="PIRSF006769">
    <property type="entry name" value="RibD"/>
    <property type="match status" value="1"/>
</dbReference>
<dbReference type="GO" id="GO:0008835">
    <property type="term" value="F:diaminohydroxyphosphoribosylaminopyrimidine deaminase activity"/>
    <property type="evidence" value="ECO:0007669"/>
    <property type="project" value="UniProtKB-EC"/>
</dbReference>
<comment type="function">
    <text evidence="1 12">Converts 2,5-diamino-6-(ribosylamino)-4(3h)-pyrimidinone 5'-phosphate into 5-amino-6-(ribosylamino)-2,4(1h,3h)-pyrimidinedione 5'-phosphate.</text>
</comment>
<dbReference type="PROSITE" id="PS51747">
    <property type="entry name" value="CYT_DCMP_DEAMINASES_2"/>
    <property type="match status" value="1"/>
</dbReference>
<gene>
    <name evidence="14" type="primary">ribD</name>
    <name evidence="14" type="ORF">Q8X39_05440</name>
</gene>
<comment type="catalytic activity">
    <reaction evidence="12">
        <text>2,5-diamino-6-hydroxy-4-(5-phosphoribosylamino)-pyrimidine + H2O + H(+) = 5-amino-6-(5-phospho-D-ribosylamino)uracil + NH4(+)</text>
        <dbReference type="Rhea" id="RHEA:21868"/>
        <dbReference type="ChEBI" id="CHEBI:15377"/>
        <dbReference type="ChEBI" id="CHEBI:15378"/>
        <dbReference type="ChEBI" id="CHEBI:28938"/>
        <dbReference type="ChEBI" id="CHEBI:58453"/>
        <dbReference type="ChEBI" id="CHEBI:58614"/>
        <dbReference type="EC" id="3.5.4.26"/>
    </reaction>
</comment>
<dbReference type="Gene3D" id="3.40.140.10">
    <property type="entry name" value="Cytidine Deaminase, domain 2"/>
    <property type="match status" value="1"/>
</dbReference>
<dbReference type="SUPFAM" id="SSF53927">
    <property type="entry name" value="Cytidine deaminase-like"/>
    <property type="match status" value="1"/>
</dbReference>
<keyword evidence="12 14" id="KW-0378">Hydrolase</keyword>
<sequence>MGLALALAERGYGLTEPNPRVGCVITDASGRLIGCGHTQRAGGPHAEVMALRMARAAGHDLAGATAYVTLEPCAHHGRTPPCADALVDARLGRVVAALTDPFPQVAGQGLARLAAAGIRVEQGLGAIEAREQNIGFLSRVLRQRPWVRLKVAASLDGRTALENGASQWITAEAARADGHAWRRRASAVLTGVGTVLDDDPRLDVRLVPTPRQPMRVVVDAPLRTPTTARLLAAPGAVRLYTSADAATQAGWLAAVRARPDAAAVELVHLPGGPNGKVDLAAMLTDLASQGVNELHLEAGERLNGSFVREGLVDEFLVYLAPKVLGLGRGMWHWGPLASLDQAVELEWTEVRPVGADLCLRARPRGRLAGWHGPSGA</sequence>
<evidence type="ECO:0000256" key="4">
    <source>
        <dbReference type="ARBA" id="ARBA00005259"/>
    </source>
</evidence>
<dbReference type="InterPro" id="IPR016192">
    <property type="entry name" value="APOBEC/CMP_deaminase_Zn-bd"/>
</dbReference>
<name>A0ABT9G0R0_LEPDI</name>
<dbReference type="InterPro" id="IPR002734">
    <property type="entry name" value="RibDG_C"/>
</dbReference>
<dbReference type="RefSeq" id="WP_305748779.1">
    <property type="nucleotide sequence ID" value="NZ_JAUZEE010000002.1"/>
</dbReference>
<evidence type="ECO:0000256" key="11">
    <source>
        <dbReference type="ARBA" id="ARBA00023268"/>
    </source>
</evidence>
<dbReference type="InterPro" id="IPR002125">
    <property type="entry name" value="CMP_dCMP_dom"/>
</dbReference>
<comment type="similarity">
    <text evidence="4 12">In the N-terminal section; belongs to the cytidine and deoxycytidylate deaminase family.</text>
</comment>